<accession>A0ABX8Y7X2</accession>
<dbReference type="RefSeq" id="WP_220558960.1">
    <property type="nucleotide sequence ID" value="NZ_CP080764.1"/>
</dbReference>
<evidence type="ECO:0000313" key="2">
    <source>
        <dbReference type="Proteomes" id="UP000826616"/>
    </source>
</evidence>
<dbReference type="InterPro" id="IPR022555">
    <property type="entry name" value="DUF2577"/>
</dbReference>
<protein>
    <submittedName>
        <fullName evidence="1">DUF2577 domain-containing protein</fullName>
    </submittedName>
</protein>
<name>A0ABX8Y7X2_ANETH</name>
<dbReference type="EMBL" id="CP080764">
    <property type="protein sequence ID" value="QYY41456.1"/>
    <property type="molecule type" value="Genomic_DNA"/>
</dbReference>
<evidence type="ECO:0000313" key="1">
    <source>
        <dbReference type="EMBL" id="QYY41456.1"/>
    </source>
</evidence>
<organism evidence="1 2">
    <name type="scientific">Aneurinibacillus thermoaerophilus</name>
    <dbReference type="NCBI Taxonomy" id="143495"/>
    <lineage>
        <taxon>Bacteria</taxon>
        <taxon>Bacillati</taxon>
        <taxon>Bacillota</taxon>
        <taxon>Bacilli</taxon>
        <taxon>Bacillales</taxon>
        <taxon>Paenibacillaceae</taxon>
        <taxon>Aneurinibacillus group</taxon>
        <taxon>Aneurinibacillus</taxon>
    </lineage>
</organism>
<reference evidence="1 2" key="1">
    <citation type="submission" date="2021-08" db="EMBL/GenBank/DDBJ databases">
        <title>Complete genome sequence of the strain Aneurinibacillus thermoaerophilus CCM 8960.</title>
        <authorList>
            <person name="Musilova J."/>
            <person name="Kourilova X."/>
            <person name="Pernicova I."/>
            <person name="Bezdicek M."/>
            <person name="Lengerova M."/>
            <person name="Obruca S."/>
            <person name="Sedlar K."/>
        </authorList>
    </citation>
    <scope>NUCLEOTIDE SEQUENCE [LARGE SCALE GENOMIC DNA]</scope>
    <source>
        <strain evidence="1 2">CCM 8960</strain>
    </source>
</reference>
<sequence>MNGFQQLAGVLQQSSYKSQPKAGGNHTSQDLGELRFELGTVLAPPPDLSIQIDGLSVPITKEFIVVAEDLCSHKRKVSIRNQGKTKMYSESVDDLYPKLPPQSSHNYKYIELSNSEFELIDGEIEFLDELKKGDRIIVASCGSLYFILDRAVRYT</sequence>
<keyword evidence="2" id="KW-1185">Reference proteome</keyword>
<proteinExistence type="predicted"/>
<dbReference type="Pfam" id="PF10844">
    <property type="entry name" value="DUF2577"/>
    <property type="match status" value="1"/>
</dbReference>
<dbReference type="GeneID" id="97141885"/>
<gene>
    <name evidence="1" type="ORF">K3F53_10935</name>
</gene>
<dbReference type="Proteomes" id="UP000826616">
    <property type="component" value="Chromosome"/>
</dbReference>